<organism evidence="1 2">
    <name type="scientific">Gigaspora margarita</name>
    <dbReference type="NCBI Taxonomy" id="4874"/>
    <lineage>
        <taxon>Eukaryota</taxon>
        <taxon>Fungi</taxon>
        <taxon>Fungi incertae sedis</taxon>
        <taxon>Mucoromycota</taxon>
        <taxon>Glomeromycotina</taxon>
        <taxon>Glomeromycetes</taxon>
        <taxon>Diversisporales</taxon>
        <taxon>Gigasporaceae</taxon>
        <taxon>Gigaspora</taxon>
    </lineage>
</organism>
<dbReference type="OrthoDB" id="2341214at2759"/>
<dbReference type="EMBL" id="WTPW01001179">
    <property type="protein sequence ID" value="KAF0450820.1"/>
    <property type="molecule type" value="Genomic_DNA"/>
</dbReference>
<protein>
    <submittedName>
        <fullName evidence="1">Uncharacterized protein</fullName>
    </submittedName>
</protein>
<reference evidence="1 2" key="1">
    <citation type="journal article" date="2019" name="Environ. Microbiol.">
        <title>At the nexus of three kingdoms: the genome of the mycorrhizal fungus Gigaspora margarita provides insights into plant, endobacterial and fungal interactions.</title>
        <authorList>
            <person name="Venice F."/>
            <person name="Ghignone S."/>
            <person name="Salvioli di Fossalunga A."/>
            <person name="Amselem J."/>
            <person name="Novero M."/>
            <person name="Xianan X."/>
            <person name="Sedzielewska Toro K."/>
            <person name="Morin E."/>
            <person name="Lipzen A."/>
            <person name="Grigoriev I.V."/>
            <person name="Henrissat B."/>
            <person name="Martin F.M."/>
            <person name="Bonfante P."/>
        </authorList>
    </citation>
    <scope>NUCLEOTIDE SEQUENCE [LARGE SCALE GENOMIC DNA]</scope>
    <source>
        <strain evidence="1 2">BEG34</strain>
    </source>
</reference>
<sequence length="148" mass="16981">MLVCNGKLQDLASKFAKLNNSQLDDKKEPQIIICSNIPSFAIDCCDNLGLTPPTNANTQIITNIITRHILERVLKCQKSQNDNIVLLCTRKVFKKSILSKAYGCVQFHYTASSSEDWNTLLEYRWNAFEKSERENNKTMCNILYNKDE</sequence>
<name>A0A8H3XET4_GIGMA</name>
<proteinExistence type="predicted"/>
<evidence type="ECO:0000313" key="2">
    <source>
        <dbReference type="Proteomes" id="UP000439903"/>
    </source>
</evidence>
<keyword evidence="2" id="KW-1185">Reference proteome</keyword>
<dbReference type="Proteomes" id="UP000439903">
    <property type="component" value="Unassembled WGS sequence"/>
</dbReference>
<gene>
    <name evidence="1" type="ORF">F8M41_002110</name>
</gene>
<accession>A0A8H3XET4</accession>
<evidence type="ECO:0000313" key="1">
    <source>
        <dbReference type="EMBL" id="KAF0450820.1"/>
    </source>
</evidence>
<dbReference type="AlphaFoldDB" id="A0A8H3XET4"/>
<comment type="caution">
    <text evidence="1">The sequence shown here is derived from an EMBL/GenBank/DDBJ whole genome shotgun (WGS) entry which is preliminary data.</text>
</comment>